<comment type="caution">
    <text evidence="2">The sequence shown here is derived from an EMBL/GenBank/DDBJ whole genome shotgun (WGS) entry which is preliminary data.</text>
</comment>
<protein>
    <submittedName>
        <fullName evidence="2">Uncharacterized protein</fullName>
    </submittedName>
</protein>
<sequence length="103" mass="11385">MNQDGFSFSVSACLARADGQNSTPLYAPCLHAGPSANGIPGRCSSSCPDRLAKQNQTVFIWSSWPELERERSVTYAMLFFIIIIIIINLTVSLARCSSFDHVW</sequence>
<feature type="transmembrane region" description="Helical" evidence="1">
    <location>
        <begin position="73"/>
        <end position="94"/>
    </location>
</feature>
<dbReference type="EMBL" id="SRLO01001363">
    <property type="protein sequence ID" value="TNN38541.1"/>
    <property type="molecule type" value="Genomic_DNA"/>
</dbReference>
<dbReference type="AlphaFoldDB" id="A0A4Z2FC87"/>
<proteinExistence type="predicted"/>
<keyword evidence="3" id="KW-1185">Reference proteome</keyword>
<accession>A0A4Z2FC87</accession>
<evidence type="ECO:0000313" key="3">
    <source>
        <dbReference type="Proteomes" id="UP000314294"/>
    </source>
</evidence>
<dbReference type="Proteomes" id="UP000314294">
    <property type="component" value="Unassembled WGS sequence"/>
</dbReference>
<organism evidence="2 3">
    <name type="scientific">Liparis tanakae</name>
    <name type="common">Tanaka's snailfish</name>
    <dbReference type="NCBI Taxonomy" id="230148"/>
    <lineage>
        <taxon>Eukaryota</taxon>
        <taxon>Metazoa</taxon>
        <taxon>Chordata</taxon>
        <taxon>Craniata</taxon>
        <taxon>Vertebrata</taxon>
        <taxon>Euteleostomi</taxon>
        <taxon>Actinopterygii</taxon>
        <taxon>Neopterygii</taxon>
        <taxon>Teleostei</taxon>
        <taxon>Neoteleostei</taxon>
        <taxon>Acanthomorphata</taxon>
        <taxon>Eupercaria</taxon>
        <taxon>Perciformes</taxon>
        <taxon>Cottioidei</taxon>
        <taxon>Cottales</taxon>
        <taxon>Liparidae</taxon>
        <taxon>Liparis</taxon>
    </lineage>
</organism>
<evidence type="ECO:0000313" key="2">
    <source>
        <dbReference type="EMBL" id="TNN38541.1"/>
    </source>
</evidence>
<keyword evidence="1" id="KW-0472">Membrane</keyword>
<keyword evidence="1" id="KW-0812">Transmembrane</keyword>
<keyword evidence="1" id="KW-1133">Transmembrane helix</keyword>
<evidence type="ECO:0000256" key="1">
    <source>
        <dbReference type="SAM" id="Phobius"/>
    </source>
</evidence>
<reference evidence="2 3" key="1">
    <citation type="submission" date="2019-03" db="EMBL/GenBank/DDBJ databases">
        <title>First draft genome of Liparis tanakae, snailfish: a comprehensive survey of snailfish specific genes.</title>
        <authorList>
            <person name="Kim W."/>
            <person name="Song I."/>
            <person name="Jeong J.-H."/>
            <person name="Kim D."/>
            <person name="Kim S."/>
            <person name="Ryu S."/>
            <person name="Song J.Y."/>
            <person name="Lee S.K."/>
        </authorList>
    </citation>
    <scope>NUCLEOTIDE SEQUENCE [LARGE SCALE GENOMIC DNA]</scope>
    <source>
        <tissue evidence="2">Muscle</tissue>
    </source>
</reference>
<name>A0A4Z2FC87_9TELE</name>
<gene>
    <name evidence="2" type="ORF">EYF80_051288</name>
</gene>